<evidence type="ECO:0000256" key="4">
    <source>
        <dbReference type="ARBA" id="ARBA00023163"/>
    </source>
</evidence>
<evidence type="ECO:0000259" key="8">
    <source>
        <dbReference type="PROSITE" id="PS51742"/>
    </source>
</evidence>
<dbReference type="Pfam" id="PF03479">
    <property type="entry name" value="PCC"/>
    <property type="match status" value="1"/>
</dbReference>
<dbReference type="PANTHER" id="PTHR31500">
    <property type="entry name" value="AT-HOOK MOTIF NUCLEAR-LOCALIZED PROTEIN 9"/>
    <property type="match status" value="1"/>
</dbReference>
<gene>
    <name evidence="9" type="ORF">O6P43_028473</name>
</gene>
<evidence type="ECO:0000256" key="1">
    <source>
        <dbReference type="ARBA" id="ARBA00003687"/>
    </source>
</evidence>
<dbReference type="PROSITE" id="PS51742">
    <property type="entry name" value="PPC"/>
    <property type="match status" value="1"/>
</dbReference>
<evidence type="ECO:0000313" key="9">
    <source>
        <dbReference type="EMBL" id="KAJ7947928.1"/>
    </source>
</evidence>
<protein>
    <recommendedName>
        <fullName evidence="6">AT-hook motif nuclear-localized protein</fullName>
    </recommendedName>
</protein>
<dbReference type="GO" id="GO:0005634">
    <property type="term" value="C:nucleus"/>
    <property type="evidence" value="ECO:0007669"/>
    <property type="project" value="UniProtKB-SubCell"/>
</dbReference>
<comment type="function">
    <text evidence="1 6">Transcription factor that specifically binds AT-rich DNA sequences related to the nuclear matrix attachment regions (MARs).</text>
</comment>
<comment type="subcellular location">
    <subcellularLocation>
        <location evidence="6">Nucleus</location>
    </subcellularLocation>
</comment>
<feature type="region of interest" description="Disordered" evidence="7">
    <location>
        <begin position="301"/>
        <end position="350"/>
    </location>
</feature>
<feature type="region of interest" description="Disordered" evidence="7">
    <location>
        <begin position="37"/>
        <end position="114"/>
    </location>
</feature>
<keyword evidence="4 6" id="KW-0804">Transcription</keyword>
<name>A0AAD7KY78_QUISA</name>
<accession>A0AAD7KY78</accession>
<dbReference type="SMART" id="SM00384">
    <property type="entry name" value="AT_hook"/>
    <property type="match status" value="2"/>
</dbReference>
<dbReference type="GO" id="GO:0003680">
    <property type="term" value="F:minor groove of adenine-thymine-rich DNA binding"/>
    <property type="evidence" value="ECO:0007669"/>
    <property type="project" value="UniProtKB-UniRule"/>
</dbReference>
<keyword evidence="5 6" id="KW-0539">Nucleus</keyword>
<sequence length="350" mass="36312">MENQNIMVVPISAVASTETEHPMSPVLELDEAVSNTSQNVIGSDGDNSALGSPAGGSETAGKDQQVRRRGRPRKYEVNGNMVAPAASTPVFSSHPSVNSMKRGRGRPRGSGKLQRLSSIETAGGSFIPHVINVFTGEDVVSKIKSFASEGPLAVSILTANGVVSSVDIRQPSGSGSLKYEGRFEILNLGGSFTFSGIGGAFRKTGWINVSLAKTDGRVFGGVLEGEMIAAGPIQLVVGSFKQSIGKDLERVCSAASPNPQTPPSVPGMNVMPAMPRVPDNSDLVGVPIKVAKVEVNKGYASPTSGLMPAANGGTDNISADNQNMGHAMSEPLQPMPDQRTSEISTGAPQS</sequence>
<keyword evidence="2 6" id="KW-0805">Transcription regulation</keyword>
<dbReference type="InterPro" id="IPR005175">
    <property type="entry name" value="PPC_dom"/>
</dbReference>
<dbReference type="InterPro" id="IPR039605">
    <property type="entry name" value="AHL"/>
</dbReference>
<evidence type="ECO:0000256" key="2">
    <source>
        <dbReference type="ARBA" id="ARBA00023015"/>
    </source>
</evidence>
<keyword evidence="3 6" id="KW-0238">DNA-binding</keyword>
<feature type="compositionally biased region" description="Polar residues" evidence="7">
    <location>
        <begin position="37"/>
        <end position="50"/>
    </location>
</feature>
<feature type="compositionally biased region" description="Polar residues" evidence="7">
    <location>
        <begin position="89"/>
        <end position="99"/>
    </location>
</feature>
<reference evidence="9" key="1">
    <citation type="journal article" date="2023" name="Science">
        <title>Elucidation of the pathway for biosynthesis of saponin adjuvants from the soapbark tree.</title>
        <authorList>
            <person name="Reed J."/>
            <person name="Orme A."/>
            <person name="El-Demerdash A."/>
            <person name="Owen C."/>
            <person name="Martin L.B.B."/>
            <person name="Misra R.C."/>
            <person name="Kikuchi S."/>
            <person name="Rejzek M."/>
            <person name="Martin A.C."/>
            <person name="Harkess A."/>
            <person name="Leebens-Mack J."/>
            <person name="Louveau T."/>
            <person name="Stephenson M.J."/>
            <person name="Osbourn A."/>
        </authorList>
    </citation>
    <scope>NUCLEOTIDE SEQUENCE</scope>
    <source>
        <strain evidence="9">S10</strain>
    </source>
</reference>
<comment type="caution">
    <text evidence="9">The sequence shown here is derived from an EMBL/GenBank/DDBJ whole genome shotgun (WGS) entry which is preliminary data.</text>
</comment>
<dbReference type="AlphaFoldDB" id="A0AAD7KY78"/>
<feature type="compositionally biased region" description="Polar residues" evidence="7">
    <location>
        <begin position="313"/>
        <end position="324"/>
    </location>
</feature>
<dbReference type="Proteomes" id="UP001163823">
    <property type="component" value="Chromosome 12"/>
</dbReference>
<dbReference type="SUPFAM" id="SSF117856">
    <property type="entry name" value="AF0104/ALDC/Ptd012-like"/>
    <property type="match status" value="1"/>
</dbReference>
<evidence type="ECO:0000313" key="10">
    <source>
        <dbReference type="Proteomes" id="UP001163823"/>
    </source>
</evidence>
<keyword evidence="10" id="KW-1185">Reference proteome</keyword>
<evidence type="ECO:0000256" key="6">
    <source>
        <dbReference type="RuleBase" id="RU367031"/>
    </source>
</evidence>
<evidence type="ECO:0000256" key="3">
    <source>
        <dbReference type="ARBA" id="ARBA00023125"/>
    </source>
</evidence>
<dbReference type="PANTHER" id="PTHR31500:SF45">
    <property type="entry name" value="AT-HOOK MOTIF NUCLEAR-LOCALIZED PROTEIN"/>
    <property type="match status" value="1"/>
</dbReference>
<dbReference type="Gene3D" id="3.30.1330.80">
    <property type="entry name" value="Hypothetical protein, similar to alpha- acetolactate decarboxylase, domain 2"/>
    <property type="match status" value="1"/>
</dbReference>
<feature type="compositionally biased region" description="Polar residues" evidence="7">
    <location>
        <begin position="341"/>
        <end position="350"/>
    </location>
</feature>
<evidence type="ECO:0000256" key="7">
    <source>
        <dbReference type="SAM" id="MobiDB-lite"/>
    </source>
</evidence>
<dbReference type="EMBL" id="JARAOO010000012">
    <property type="protein sequence ID" value="KAJ7947928.1"/>
    <property type="molecule type" value="Genomic_DNA"/>
</dbReference>
<comment type="domain">
    <text evidence="6">The PPC domain mediates interactions between AHL proteins.</text>
</comment>
<feature type="domain" description="PPC" evidence="8">
    <location>
        <begin position="123"/>
        <end position="261"/>
    </location>
</feature>
<dbReference type="CDD" id="cd11378">
    <property type="entry name" value="DUF296"/>
    <property type="match status" value="1"/>
</dbReference>
<organism evidence="9 10">
    <name type="scientific">Quillaja saponaria</name>
    <name type="common">Soap bark tree</name>
    <dbReference type="NCBI Taxonomy" id="32244"/>
    <lineage>
        <taxon>Eukaryota</taxon>
        <taxon>Viridiplantae</taxon>
        <taxon>Streptophyta</taxon>
        <taxon>Embryophyta</taxon>
        <taxon>Tracheophyta</taxon>
        <taxon>Spermatophyta</taxon>
        <taxon>Magnoliopsida</taxon>
        <taxon>eudicotyledons</taxon>
        <taxon>Gunneridae</taxon>
        <taxon>Pentapetalae</taxon>
        <taxon>rosids</taxon>
        <taxon>fabids</taxon>
        <taxon>Fabales</taxon>
        <taxon>Quillajaceae</taxon>
        <taxon>Quillaja</taxon>
    </lineage>
</organism>
<proteinExistence type="predicted"/>
<evidence type="ECO:0000256" key="5">
    <source>
        <dbReference type="ARBA" id="ARBA00023242"/>
    </source>
</evidence>
<dbReference type="KEGG" id="qsa:O6P43_028473"/>
<dbReference type="InterPro" id="IPR017956">
    <property type="entry name" value="AT_hook_DNA-bd_motif"/>
</dbReference>